<dbReference type="Pfam" id="PF13274">
    <property type="entry name" value="SocA_Panacea"/>
    <property type="match status" value="1"/>
</dbReference>
<evidence type="ECO:0000313" key="2">
    <source>
        <dbReference type="EMBL" id="ELP35987.1"/>
    </source>
</evidence>
<accession>L7CQU9</accession>
<gene>
    <name evidence="2" type="ORF">RBSWK_00051</name>
</gene>
<dbReference type="Proteomes" id="UP000010959">
    <property type="component" value="Unassembled WGS sequence"/>
</dbReference>
<dbReference type="PATRIC" id="fig|993516.3.peg.57"/>
<name>L7CQU9_RHOBT</name>
<organism evidence="2 3">
    <name type="scientific">Rhodopirellula baltica SWK14</name>
    <dbReference type="NCBI Taxonomy" id="993516"/>
    <lineage>
        <taxon>Bacteria</taxon>
        <taxon>Pseudomonadati</taxon>
        <taxon>Planctomycetota</taxon>
        <taxon>Planctomycetia</taxon>
        <taxon>Pirellulales</taxon>
        <taxon>Pirellulaceae</taxon>
        <taxon>Rhodopirellula</taxon>
    </lineage>
</organism>
<dbReference type="AlphaFoldDB" id="L7CQU9"/>
<proteinExistence type="predicted"/>
<evidence type="ECO:0000259" key="1">
    <source>
        <dbReference type="Pfam" id="PF13274"/>
    </source>
</evidence>
<dbReference type="EMBL" id="AMWG01000001">
    <property type="protein sequence ID" value="ELP35987.1"/>
    <property type="molecule type" value="Genomic_DNA"/>
</dbReference>
<protein>
    <recommendedName>
        <fullName evidence="1">Antitoxin SocA-like Panacea domain-containing protein</fullName>
    </recommendedName>
</protein>
<evidence type="ECO:0000313" key="3">
    <source>
        <dbReference type="Proteomes" id="UP000010959"/>
    </source>
</evidence>
<sequence length="137" mass="15904">MPMIGSQLVAMRNGPLHSQVYDLIKDQTPDAPKWRKYFQQQGRHIHRVKDPGVGSLSRRDVRILKEVLNEFRDIDTWEIVELTHDFEEWQQAFNRIPDSSSTPITPCDLFKALGLSKDELLAYEDQARELGHFLQAS</sequence>
<dbReference type="InterPro" id="IPR025272">
    <property type="entry name" value="SocA_Panacea"/>
</dbReference>
<comment type="caution">
    <text evidence="2">The sequence shown here is derived from an EMBL/GenBank/DDBJ whole genome shotgun (WGS) entry which is preliminary data.</text>
</comment>
<reference evidence="2 3" key="1">
    <citation type="journal article" date="2013" name="Mar. Genomics">
        <title>Expression of sulfatases in Rhodopirellula baltica and the diversity of sulfatases in the genus Rhodopirellula.</title>
        <authorList>
            <person name="Wegner C.E."/>
            <person name="Richter-Heitmann T."/>
            <person name="Klindworth A."/>
            <person name="Klockow C."/>
            <person name="Richter M."/>
            <person name="Achstetter T."/>
            <person name="Glockner F.O."/>
            <person name="Harder J."/>
        </authorList>
    </citation>
    <scope>NUCLEOTIDE SEQUENCE [LARGE SCALE GENOMIC DNA]</scope>
    <source>
        <strain evidence="2 3">SWK14</strain>
    </source>
</reference>
<feature type="domain" description="Antitoxin SocA-like Panacea" evidence="1">
    <location>
        <begin position="2"/>
        <end position="90"/>
    </location>
</feature>